<accession>A0A0C1QF70</accession>
<feature type="transmembrane region" description="Helical" evidence="9">
    <location>
        <begin position="622"/>
        <end position="640"/>
    </location>
</feature>
<feature type="transmembrane region" description="Helical" evidence="9">
    <location>
        <begin position="230"/>
        <end position="251"/>
    </location>
</feature>
<dbReference type="InterPro" id="IPR001734">
    <property type="entry name" value="Na/solute_symporter"/>
</dbReference>
<evidence type="ECO:0000256" key="3">
    <source>
        <dbReference type="ARBA" id="ARBA00006434"/>
    </source>
</evidence>
<feature type="transmembrane region" description="Helical" evidence="9">
    <location>
        <begin position="541"/>
        <end position="561"/>
    </location>
</feature>
<dbReference type="Pfam" id="PF00474">
    <property type="entry name" value="SSF"/>
    <property type="match status" value="1"/>
</dbReference>
<keyword evidence="6 9" id="KW-0812">Transmembrane</keyword>
<name>A0A0C1QF70_9RICK</name>
<dbReference type="EMBL" id="JSWE01000220">
    <property type="protein sequence ID" value="KIE04204.1"/>
    <property type="molecule type" value="Genomic_DNA"/>
</dbReference>
<dbReference type="AlphaFoldDB" id="A0A0C1QF70"/>
<dbReference type="Pfam" id="PF02518">
    <property type="entry name" value="HATPase_c"/>
    <property type="match status" value="1"/>
</dbReference>
<dbReference type="PROSITE" id="PS50109">
    <property type="entry name" value="HIS_KIN"/>
    <property type="match status" value="1"/>
</dbReference>
<comment type="catalytic activity">
    <reaction evidence="1">
        <text>ATP + protein L-histidine = ADP + protein N-phospho-L-histidine.</text>
        <dbReference type="EC" id="2.7.13.3"/>
    </reaction>
</comment>
<feature type="transmembrane region" description="Helical" evidence="9">
    <location>
        <begin position="652"/>
        <end position="669"/>
    </location>
</feature>
<evidence type="ECO:0000313" key="12">
    <source>
        <dbReference type="Proteomes" id="UP000031258"/>
    </source>
</evidence>
<gene>
    <name evidence="11" type="ORF">NF27_JC00110</name>
</gene>
<feature type="transmembrane region" description="Helical" evidence="9">
    <location>
        <begin position="414"/>
        <end position="432"/>
    </location>
</feature>
<dbReference type="GO" id="GO:0004673">
    <property type="term" value="F:protein histidine kinase activity"/>
    <property type="evidence" value="ECO:0007669"/>
    <property type="project" value="UniProtKB-EC"/>
</dbReference>
<dbReference type="InterPro" id="IPR038377">
    <property type="entry name" value="Na/Glc_symporter_sf"/>
</dbReference>
<dbReference type="PANTHER" id="PTHR48086">
    <property type="entry name" value="SODIUM/PROLINE SYMPORTER-RELATED"/>
    <property type="match status" value="1"/>
</dbReference>
<evidence type="ECO:0000256" key="6">
    <source>
        <dbReference type="ARBA" id="ARBA00022692"/>
    </source>
</evidence>
<dbReference type="GO" id="GO:0022857">
    <property type="term" value="F:transmembrane transporter activity"/>
    <property type="evidence" value="ECO:0007669"/>
    <property type="project" value="InterPro"/>
</dbReference>
<proteinExistence type="inferred from homology"/>
<dbReference type="Gene3D" id="1.20.1730.10">
    <property type="entry name" value="Sodium/glucose cotransporter"/>
    <property type="match status" value="1"/>
</dbReference>
<dbReference type="InterPro" id="IPR004358">
    <property type="entry name" value="Sig_transdc_His_kin-like_C"/>
</dbReference>
<dbReference type="CDD" id="cd10322">
    <property type="entry name" value="SLC5sbd"/>
    <property type="match status" value="1"/>
</dbReference>
<keyword evidence="8 9" id="KW-0472">Membrane</keyword>
<evidence type="ECO:0000256" key="2">
    <source>
        <dbReference type="ARBA" id="ARBA00004141"/>
    </source>
</evidence>
<dbReference type="PROSITE" id="PS50283">
    <property type="entry name" value="NA_SOLUT_SYMP_3"/>
    <property type="match status" value="1"/>
</dbReference>
<organism evidence="11 12">
    <name type="scientific">Candidatus Jidaibacter acanthamoebae</name>
    <dbReference type="NCBI Taxonomy" id="86105"/>
    <lineage>
        <taxon>Bacteria</taxon>
        <taxon>Pseudomonadati</taxon>
        <taxon>Pseudomonadota</taxon>
        <taxon>Alphaproteobacteria</taxon>
        <taxon>Rickettsiales</taxon>
        <taxon>Candidatus Midichloriaceae</taxon>
        <taxon>Candidatus Jidaibacter</taxon>
    </lineage>
</organism>
<feature type="transmembrane region" description="Helical" evidence="9">
    <location>
        <begin position="306"/>
        <end position="327"/>
    </location>
</feature>
<evidence type="ECO:0000256" key="7">
    <source>
        <dbReference type="ARBA" id="ARBA00022989"/>
    </source>
</evidence>
<dbReference type="Proteomes" id="UP000031258">
    <property type="component" value="Unassembled WGS sequence"/>
</dbReference>
<evidence type="ECO:0000256" key="5">
    <source>
        <dbReference type="ARBA" id="ARBA00022448"/>
    </source>
</evidence>
<feature type="transmembrane region" description="Helical" evidence="9">
    <location>
        <begin position="573"/>
        <end position="593"/>
    </location>
</feature>
<keyword evidence="5" id="KW-0813">Transport</keyword>
<dbReference type="PANTHER" id="PTHR48086:SF7">
    <property type="entry name" value="SODIUM-SOLUTE SYMPORTER-RELATED"/>
    <property type="match status" value="1"/>
</dbReference>
<evidence type="ECO:0000313" key="11">
    <source>
        <dbReference type="EMBL" id="KIE04204.1"/>
    </source>
</evidence>
<dbReference type="InterPro" id="IPR036890">
    <property type="entry name" value="HATPase_C_sf"/>
</dbReference>
<dbReference type="GO" id="GO:0005886">
    <property type="term" value="C:plasma membrane"/>
    <property type="evidence" value="ECO:0007669"/>
    <property type="project" value="TreeGrafter"/>
</dbReference>
<dbReference type="InterPro" id="IPR003594">
    <property type="entry name" value="HATPase_dom"/>
</dbReference>
<feature type="transmembrane region" description="Helical" evidence="9">
    <location>
        <begin position="76"/>
        <end position="99"/>
    </location>
</feature>
<dbReference type="InterPro" id="IPR005467">
    <property type="entry name" value="His_kinase_dom"/>
</dbReference>
<evidence type="ECO:0000256" key="8">
    <source>
        <dbReference type="ARBA" id="ARBA00023136"/>
    </source>
</evidence>
<dbReference type="PRINTS" id="PR00344">
    <property type="entry name" value="BCTRLSENSOR"/>
</dbReference>
<feature type="transmembrane region" description="Helical" evidence="9">
    <location>
        <begin position="160"/>
        <end position="182"/>
    </location>
</feature>
<dbReference type="SMART" id="SM00387">
    <property type="entry name" value="HATPase_c"/>
    <property type="match status" value="1"/>
</dbReference>
<feature type="domain" description="Histidine kinase" evidence="10">
    <location>
        <begin position="689"/>
        <end position="912"/>
    </location>
</feature>
<feature type="transmembrane region" description="Helical" evidence="9">
    <location>
        <begin position="358"/>
        <end position="378"/>
    </location>
</feature>
<evidence type="ECO:0000256" key="1">
    <source>
        <dbReference type="ARBA" id="ARBA00000085"/>
    </source>
</evidence>
<comment type="similarity">
    <text evidence="3">Belongs to the sodium:solute symporter (SSF) (TC 2.A.21) family.</text>
</comment>
<feature type="transmembrane region" description="Helical" evidence="9">
    <location>
        <begin position="599"/>
        <end position="615"/>
    </location>
</feature>
<feature type="transmembrane region" description="Helical" evidence="9">
    <location>
        <begin position="6"/>
        <end position="29"/>
    </location>
</feature>
<dbReference type="InterPro" id="IPR050277">
    <property type="entry name" value="Sodium:Solute_Symporter"/>
</dbReference>
<dbReference type="Gene3D" id="3.30.565.10">
    <property type="entry name" value="Histidine kinase-like ATPase, C-terminal domain"/>
    <property type="match status" value="1"/>
</dbReference>
<dbReference type="STRING" id="86105.NF27_JC00110"/>
<feature type="transmembrane region" description="Helical" evidence="9">
    <location>
        <begin position="49"/>
        <end position="70"/>
    </location>
</feature>
<feature type="transmembrane region" description="Helical" evidence="9">
    <location>
        <begin position="263"/>
        <end position="286"/>
    </location>
</feature>
<feature type="transmembrane region" description="Helical" evidence="9">
    <location>
        <begin position="189"/>
        <end position="210"/>
    </location>
</feature>
<comment type="caution">
    <text evidence="11">The sequence shown here is derived from an EMBL/GenBank/DDBJ whole genome shotgun (WGS) entry which is preliminary data.</text>
</comment>
<evidence type="ECO:0000256" key="4">
    <source>
        <dbReference type="ARBA" id="ARBA00012438"/>
    </source>
</evidence>
<feature type="transmembrane region" description="Helical" evidence="9">
    <location>
        <begin position="384"/>
        <end position="407"/>
    </location>
</feature>
<comment type="subcellular location">
    <subcellularLocation>
        <location evidence="2">Membrane</location>
        <topology evidence="2">Multi-pass membrane protein</topology>
    </subcellularLocation>
</comment>
<evidence type="ECO:0000259" key="10">
    <source>
        <dbReference type="PROSITE" id="PS50109"/>
    </source>
</evidence>
<keyword evidence="7 9" id="KW-1133">Transmembrane helix</keyword>
<reference evidence="11 12" key="1">
    <citation type="submission" date="2014-11" db="EMBL/GenBank/DDBJ databases">
        <title>A Rickettsiales Symbiont of Amoebae With Ancient Features.</title>
        <authorList>
            <person name="Schulz F."/>
            <person name="Martijn J."/>
            <person name="Wascher F."/>
            <person name="Kostanjsek R."/>
            <person name="Ettema T.J."/>
            <person name="Horn M."/>
        </authorList>
    </citation>
    <scope>NUCLEOTIDE SEQUENCE [LARGE SCALE GENOMIC DNA]</scope>
    <source>
        <strain evidence="11 12">UWC36</strain>
    </source>
</reference>
<dbReference type="EC" id="2.7.13.3" evidence="4"/>
<sequence length="920" mass="103273">MRDEMLKLNYIDLLIVVVFLSTCLIIGLYRTTKINTLKEFALGFKNISVIVLVCAVFSSSIGAAGTLGAVGKIYEFGAVFVVIQLLSPLYWLITIKVIAHNIERFKKCMTLGEIMYKLYGAPGRWIIAIASTLRSLGSIAAQALALGLVFNYFLGIETGYGILIGYSIIAIYSALGGIRAVIHTEVFKFAVFFFIIPISYIVIFSEAGGLENFVSYLPNSHLNIKLSKENISLLTSFALYSLLPGIDPAFIQRCLIARDTKQLKAALKMIALISIPFSAALCLIAYEMRMTFPNIMPDEVLLKFISLLPTGLKGIMVSGLMAIIMSVGEAKINATSIILVNDVLKVLRPAMSNSMQLGALRVITIILSVSSLFLIKSSRNILDIVWLVSNFWGPTIFIPVASGFLGFKTNSNSFIVSVIFAMIFTLSTGIIVGDFAIMSWSFGILGSAIGLFGMHYYQVSQGSIQVQSTPKVIKESFLTRIGYLVFEPIKNLYKFLISSIRLLAVNPGQHKIEIRKFCTFTLSYYFLYSLDVTSSPGHVTFAYLITIGYFFCMVLLFREFIVSKKFLEKYLHYYWYFLITFCLPFVSSFMLFIGFNDPFWVVNGILSAFSLYLFVDARRFLLLYSIGTLCGFILFKQSGFSLEGFQEITTTGRIAYIYLFFLFATLFFLRKREKEQEERVETMHVFGGAMAHEVKSPLATLNMCAQTINNLFHGAFNNRQIKEGNCTLTLKEEDANTLAEFTQMLTKVSSQGISTVDGLLASLKSTVIADDKKNITIEECVTASILEYKLLNPEKDGVDINIVENFLFYGSLHYVKRLLSNLLNNAYKYGGRNVKIEIRAENNKLYFRDNGKGIAEDDIPYIFDKFYTKSKSGTGIGLAFCKMIMHDMEGYIECKSRLGKYTEFILTFPALKKKKKVVKK</sequence>
<feature type="transmembrane region" description="Helical" evidence="9">
    <location>
        <begin position="125"/>
        <end position="154"/>
    </location>
</feature>
<evidence type="ECO:0000256" key="9">
    <source>
        <dbReference type="SAM" id="Phobius"/>
    </source>
</evidence>
<dbReference type="SUPFAM" id="SSF55874">
    <property type="entry name" value="ATPase domain of HSP90 chaperone/DNA topoisomerase II/histidine kinase"/>
    <property type="match status" value="1"/>
</dbReference>
<protein>
    <recommendedName>
        <fullName evidence="4">histidine kinase</fullName>
        <ecNumber evidence="4">2.7.13.3</ecNumber>
    </recommendedName>
</protein>
<keyword evidence="12" id="KW-1185">Reference proteome</keyword>